<dbReference type="AlphaFoldDB" id="F8NV51"/>
<dbReference type="GeneID" id="18818870"/>
<evidence type="ECO:0008006" key="2">
    <source>
        <dbReference type="Google" id="ProtNLM"/>
    </source>
</evidence>
<dbReference type="EMBL" id="GL945433">
    <property type="protein sequence ID" value="EGO25313.1"/>
    <property type="molecule type" value="Genomic_DNA"/>
</dbReference>
<dbReference type="RefSeq" id="XP_007317435.1">
    <property type="nucleotide sequence ID" value="XM_007317373.1"/>
</dbReference>
<protein>
    <recommendedName>
        <fullName evidence="2">F-box domain-containing protein</fullName>
    </recommendedName>
</protein>
<reference evidence="1" key="1">
    <citation type="submission" date="2011-04" db="EMBL/GenBank/DDBJ databases">
        <title>Evolution of plant cell wall degrading machinery underlies the functional diversity of forest fungi.</title>
        <authorList>
            <consortium name="US DOE Joint Genome Institute (JGI-PGF)"/>
            <person name="Eastwood D.C."/>
            <person name="Floudas D."/>
            <person name="Binder M."/>
            <person name="Majcherczyk A."/>
            <person name="Schneider P."/>
            <person name="Aerts A."/>
            <person name="Asiegbu F.O."/>
            <person name="Baker S.E."/>
            <person name="Barry K."/>
            <person name="Bendiksby M."/>
            <person name="Blumentritt M."/>
            <person name="Coutinho P.M."/>
            <person name="Cullen D."/>
            <person name="Cullen D."/>
            <person name="Gathman A."/>
            <person name="Goodell B."/>
            <person name="Henrissat B."/>
            <person name="Ihrmark K."/>
            <person name="Kauserud H."/>
            <person name="Kohler A."/>
            <person name="LaButti K."/>
            <person name="Lapidus A."/>
            <person name="Lavin J.L."/>
            <person name="Lee Y.-H."/>
            <person name="Lindquist E."/>
            <person name="Lilly W."/>
            <person name="Lucas S."/>
            <person name="Morin E."/>
            <person name="Murat C."/>
            <person name="Oguiza J.A."/>
            <person name="Park J."/>
            <person name="Pisabarro A.G."/>
            <person name="Riley R."/>
            <person name="Rosling A."/>
            <person name="Salamov A."/>
            <person name="Schmidt O."/>
            <person name="Schmutz J."/>
            <person name="Skrede I."/>
            <person name="Stenlid J."/>
            <person name="Wiebenga A."/>
            <person name="Xie X."/>
            <person name="Kues U."/>
            <person name="Hibbett D.S."/>
            <person name="Hoffmeister D."/>
            <person name="Hogberg N."/>
            <person name="Martin F."/>
            <person name="Grigoriev I.V."/>
            <person name="Watkinson S.C."/>
        </authorList>
    </citation>
    <scope>NUCLEOTIDE SEQUENCE</scope>
    <source>
        <strain evidence="1">S7.9</strain>
    </source>
</reference>
<gene>
    <name evidence="1" type="ORF">SERLADRAFT_465262</name>
</gene>
<evidence type="ECO:0000313" key="1">
    <source>
        <dbReference type="EMBL" id="EGO25313.1"/>
    </source>
</evidence>
<accession>F8NV51</accession>
<dbReference type="HOGENOM" id="CLU_051720_0_1_1"/>
<sequence length="287" mass="31233">MSTSIFAQFPPEIIRDIFDVAAKSNRQSALSLSLVSSWANRAVEPHLYHTVVLNSARTLTAFLAAISCKPATFPATRVHNLAIFALGPIQAIHTVIAMCSGVKSLACGFSLPSYTHLGGSAAVQSLDMTEQHLLGLSCREGVDTSAISPSVTRLRILLTYQTSPASIARLAELSLLTHLAVVYRFREHVLDMGHIHKILLPLLQSDKLHLLLVQVAGVGNQTHYEEVGKWNAWATMAQGDERIVAEKAPQSLVRQWEVASTGGLGVWDAAEKEVEKRCTFRACNLVS</sequence>
<dbReference type="Proteomes" id="UP000008064">
    <property type="component" value="Unassembled WGS sequence"/>
</dbReference>
<organism>
    <name type="scientific">Serpula lacrymans var. lacrymans (strain S7.9)</name>
    <name type="common">Dry rot fungus</name>
    <dbReference type="NCBI Taxonomy" id="578457"/>
    <lineage>
        <taxon>Eukaryota</taxon>
        <taxon>Fungi</taxon>
        <taxon>Dikarya</taxon>
        <taxon>Basidiomycota</taxon>
        <taxon>Agaricomycotina</taxon>
        <taxon>Agaricomycetes</taxon>
        <taxon>Agaricomycetidae</taxon>
        <taxon>Boletales</taxon>
        <taxon>Coniophorineae</taxon>
        <taxon>Serpulaceae</taxon>
        <taxon>Serpula</taxon>
    </lineage>
</organism>
<name>F8NV51_SERL9</name>
<proteinExistence type="predicted"/>
<dbReference type="OrthoDB" id="3145912at2759"/>
<dbReference type="KEGG" id="sla:SERLADRAFT_465262"/>